<dbReference type="EC" id="3.5.4.19" evidence="1"/>
<protein>
    <submittedName>
        <fullName evidence="1">Phosphoribosyl-AMP cyclohydrolase / phosphoribosyl-ATP pyrophosphohydrolase</fullName>
        <ecNumber evidence="1">3.5.4.19</ecNumber>
    </submittedName>
</protein>
<dbReference type="AlphaFoldDB" id="A0A3S4K9K6"/>
<gene>
    <name evidence="1" type="primary">hisI_2</name>
    <name evidence="1" type="ORF">NCTC6754_04983</name>
</gene>
<proteinExistence type="predicted"/>
<dbReference type="Proteomes" id="UP000269208">
    <property type="component" value="Chromosome"/>
</dbReference>
<dbReference type="EMBL" id="LR134190">
    <property type="protein sequence ID" value="VEB57623.1"/>
    <property type="molecule type" value="Genomic_DNA"/>
</dbReference>
<sequence length="47" mass="5258">MLTEQQRRELDWEKKPMGLMPAIGATCGIRRSIDAGLYEPTSAGQNH</sequence>
<keyword evidence="1" id="KW-0378">Hydrolase</keyword>
<dbReference type="GO" id="GO:0004635">
    <property type="term" value="F:phosphoribosyl-AMP cyclohydrolase activity"/>
    <property type="evidence" value="ECO:0007669"/>
    <property type="project" value="UniProtKB-EC"/>
</dbReference>
<accession>A0A3S4K9K6</accession>
<evidence type="ECO:0000313" key="1">
    <source>
        <dbReference type="EMBL" id="VEB57623.1"/>
    </source>
</evidence>
<evidence type="ECO:0000313" key="2">
    <source>
        <dbReference type="Proteomes" id="UP000269208"/>
    </source>
</evidence>
<organism evidence="1 2">
    <name type="scientific">Salmonella enterica I</name>
    <dbReference type="NCBI Taxonomy" id="59201"/>
    <lineage>
        <taxon>Bacteria</taxon>
        <taxon>Pseudomonadati</taxon>
        <taxon>Pseudomonadota</taxon>
        <taxon>Gammaproteobacteria</taxon>
        <taxon>Enterobacterales</taxon>
        <taxon>Enterobacteriaceae</taxon>
        <taxon>Salmonella</taxon>
    </lineage>
</organism>
<name>A0A3S4K9K6_SALET</name>
<reference evidence="1 2" key="1">
    <citation type="submission" date="2018-12" db="EMBL/GenBank/DDBJ databases">
        <authorList>
            <consortium name="Pathogen Informatics"/>
        </authorList>
    </citation>
    <scope>NUCLEOTIDE SEQUENCE [LARGE SCALE GENOMIC DNA]</scope>
    <source>
        <strain evidence="1 2">NCTC6754</strain>
    </source>
</reference>